<dbReference type="HOGENOM" id="CLU_2209407_0_0_1"/>
<evidence type="ECO:0000256" key="2">
    <source>
        <dbReference type="SAM" id="SignalP"/>
    </source>
</evidence>
<feature type="signal peptide" evidence="2">
    <location>
        <begin position="1"/>
        <end position="32"/>
    </location>
</feature>
<protein>
    <submittedName>
        <fullName evidence="3">Uncharacterized protein</fullName>
    </submittedName>
</protein>
<dbReference type="OrthoDB" id="5359514at2759"/>
<dbReference type="EMBL" id="AQGS01000912">
    <property type="protein sequence ID" value="EPS36388.1"/>
    <property type="molecule type" value="Genomic_DNA"/>
</dbReference>
<keyword evidence="2" id="KW-0732">Signal</keyword>
<accession>S8BB83</accession>
<organism evidence="3 4">
    <name type="scientific">Dactylellina haptotyla (strain CBS 200.50)</name>
    <name type="common">Nematode-trapping fungus</name>
    <name type="synonym">Monacrosporium haptotylum</name>
    <dbReference type="NCBI Taxonomy" id="1284197"/>
    <lineage>
        <taxon>Eukaryota</taxon>
        <taxon>Fungi</taxon>
        <taxon>Dikarya</taxon>
        <taxon>Ascomycota</taxon>
        <taxon>Pezizomycotina</taxon>
        <taxon>Orbiliomycetes</taxon>
        <taxon>Orbiliales</taxon>
        <taxon>Orbiliaceae</taxon>
        <taxon>Dactylellina</taxon>
    </lineage>
</organism>
<gene>
    <name evidence="3" type="ORF">H072_10118</name>
</gene>
<feature type="chain" id="PRO_5004548965" evidence="2">
    <location>
        <begin position="33"/>
        <end position="123"/>
    </location>
</feature>
<name>S8BB83_DACHA</name>
<reference evidence="4" key="2">
    <citation type="submission" date="2013-04" db="EMBL/GenBank/DDBJ databases">
        <title>Genomic mechanisms accounting for the adaptation to parasitism in nematode-trapping fungi.</title>
        <authorList>
            <person name="Ahren D.G."/>
        </authorList>
    </citation>
    <scope>NUCLEOTIDE SEQUENCE [LARGE SCALE GENOMIC DNA]</scope>
    <source>
        <strain evidence="4">CBS 200.50</strain>
    </source>
</reference>
<reference evidence="3 4" key="1">
    <citation type="journal article" date="2013" name="PLoS Genet.">
        <title>Genomic mechanisms accounting for the adaptation to parasitism in nematode-trapping fungi.</title>
        <authorList>
            <person name="Meerupati T."/>
            <person name="Andersson K.M."/>
            <person name="Friman E."/>
            <person name="Kumar D."/>
            <person name="Tunlid A."/>
            <person name="Ahren D."/>
        </authorList>
    </citation>
    <scope>NUCLEOTIDE SEQUENCE [LARGE SCALE GENOMIC DNA]</scope>
    <source>
        <strain evidence="3 4">CBS 200.50</strain>
    </source>
</reference>
<keyword evidence="4" id="KW-1185">Reference proteome</keyword>
<sequence>MAYSKISQKLIMQLKTLLFAAAVASLNGEALGWVGYKPLGAVLFGVPKSNQDGYTTLAYWPVIVRQPVATAKPQPVQPSGPDLNSASKNADQACSNANGAGSRGLIDSSGKHIACAPMKPGCP</sequence>
<comment type="caution">
    <text evidence="3">The sequence shown here is derived from an EMBL/GenBank/DDBJ whole genome shotgun (WGS) entry which is preliminary data.</text>
</comment>
<evidence type="ECO:0000313" key="4">
    <source>
        <dbReference type="Proteomes" id="UP000015100"/>
    </source>
</evidence>
<dbReference type="Proteomes" id="UP000015100">
    <property type="component" value="Unassembled WGS sequence"/>
</dbReference>
<feature type="compositionally biased region" description="Polar residues" evidence="1">
    <location>
        <begin position="82"/>
        <end position="98"/>
    </location>
</feature>
<evidence type="ECO:0000313" key="3">
    <source>
        <dbReference type="EMBL" id="EPS36388.1"/>
    </source>
</evidence>
<dbReference type="OMA" id="HIACAPM"/>
<proteinExistence type="predicted"/>
<dbReference type="AlphaFoldDB" id="S8BB83"/>
<evidence type="ECO:0000256" key="1">
    <source>
        <dbReference type="SAM" id="MobiDB-lite"/>
    </source>
</evidence>
<feature type="region of interest" description="Disordered" evidence="1">
    <location>
        <begin position="71"/>
        <end position="98"/>
    </location>
</feature>